<accession>A0A2P2R075</accession>
<protein>
    <submittedName>
        <fullName evidence="1">Uncharacterized protein</fullName>
    </submittedName>
</protein>
<organism evidence="1">
    <name type="scientific">Rhizophora mucronata</name>
    <name type="common">Asiatic mangrove</name>
    <dbReference type="NCBI Taxonomy" id="61149"/>
    <lineage>
        <taxon>Eukaryota</taxon>
        <taxon>Viridiplantae</taxon>
        <taxon>Streptophyta</taxon>
        <taxon>Embryophyta</taxon>
        <taxon>Tracheophyta</taxon>
        <taxon>Spermatophyta</taxon>
        <taxon>Magnoliopsida</taxon>
        <taxon>eudicotyledons</taxon>
        <taxon>Gunneridae</taxon>
        <taxon>Pentapetalae</taxon>
        <taxon>rosids</taxon>
        <taxon>fabids</taxon>
        <taxon>Malpighiales</taxon>
        <taxon>Rhizophoraceae</taxon>
        <taxon>Rhizophora</taxon>
    </lineage>
</organism>
<sequence>MKILCLGLVPCKIILQYIGHICLATTSKLVMSTRPRLDCQYYKLLRPVAHNFPRGEKITRHQKKGYGEWR</sequence>
<evidence type="ECO:0000313" key="1">
    <source>
        <dbReference type="EMBL" id="MBX72597.1"/>
    </source>
</evidence>
<dbReference type="AlphaFoldDB" id="A0A2P2R075"/>
<dbReference type="EMBL" id="GGEC01092113">
    <property type="protein sequence ID" value="MBX72597.1"/>
    <property type="molecule type" value="Transcribed_RNA"/>
</dbReference>
<proteinExistence type="predicted"/>
<reference evidence="1" key="1">
    <citation type="submission" date="2018-02" db="EMBL/GenBank/DDBJ databases">
        <title>Rhizophora mucronata_Transcriptome.</title>
        <authorList>
            <person name="Meera S.P."/>
            <person name="Sreeshan A."/>
            <person name="Augustine A."/>
        </authorList>
    </citation>
    <scope>NUCLEOTIDE SEQUENCE</scope>
    <source>
        <tissue evidence="1">Leaf</tissue>
    </source>
</reference>
<name>A0A2P2R075_RHIMU</name>